<dbReference type="InterPro" id="IPR036849">
    <property type="entry name" value="Enolase-like_C_sf"/>
</dbReference>
<dbReference type="InterPro" id="IPR029065">
    <property type="entry name" value="Enolase_C-like"/>
</dbReference>
<dbReference type="PANTHER" id="PTHR13794:SF58">
    <property type="entry name" value="MITOCHONDRIAL ENOLASE SUPERFAMILY MEMBER 1"/>
    <property type="match status" value="1"/>
</dbReference>
<dbReference type="RefSeq" id="WP_092195098.1">
    <property type="nucleotide sequence ID" value="NZ_FOND01000001.1"/>
</dbReference>
<evidence type="ECO:0000313" key="5">
    <source>
        <dbReference type="EMBL" id="SFD95949.1"/>
    </source>
</evidence>
<keyword evidence="2" id="KW-0479">Metal-binding</keyword>
<dbReference type="InterPro" id="IPR013341">
    <property type="entry name" value="Mandelate_racemase_N_dom"/>
</dbReference>
<dbReference type="PANTHER" id="PTHR13794">
    <property type="entry name" value="ENOLASE SUPERFAMILY, MANDELATE RACEMASE"/>
    <property type="match status" value="1"/>
</dbReference>
<gene>
    <name evidence="5" type="ORF">SAMN05216574_101435</name>
</gene>
<dbReference type="OrthoDB" id="9796450at2"/>
<accession>A0A1I1WLQ3</accession>
<evidence type="ECO:0000259" key="4">
    <source>
        <dbReference type="SMART" id="SM00922"/>
    </source>
</evidence>
<evidence type="ECO:0000313" key="6">
    <source>
        <dbReference type="Proteomes" id="UP000198589"/>
    </source>
</evidence>
<comment type="cofactor">
    <cofactor evidence="1">
        <name>Mg(2+)</name>
        <dbReference type="ChEBI" id="CHEBI:18420"/>
    </cofactor>
</comment>
<dbReference type="Pfam" id="PF02746">
    <property type="entry name" value="MR_MLE_N"/>
    <property type="match status" value="1"/>
</dbReference>
<protein>
    <submittedName>
        <fullName evidence="5">L-alanine-DL-glutamate epimerase</fullName>
    </submittedName>
</protein>
<name>A0A1I1WLQ3_9ACTN</name>
<dbReference type="AlphaFoldDB" id="A0A1I1WLQ3"/>
<proteinExistence type="predicted"/>
<reference evidence="6" key="1">
    <citation type="submission" date="2016-10" db="EMBL/GenBank/DDBJ databases">
        <authorList>
            <person name="Varghese N."/>
            <person name="Submissions S."/>
        </authorList>
    </citation>
    <scope>NUCLEOTIDE SEQUENCE [LARGE SCALE GENOMIC DNA]</scope>
    <source>
        <strain evidence="6">DSM 46838</strain>
    </source>
</reference>
<evidence type="ECO:0000256" key="3">
    <source>
        <dbReference type="ARBA" id="ARBA00022842"/>
    </source>
</evidence>
<dbReference type="Proteomes" id="UP000198589">
    <property type="component" value="Unassembled WGS sequence"/>
</dbReference>
<organism evidence="5 6">
    <name type="scientific">Blastococcus tunisiensis</name>
    <dbReference type="NCBI Taxonomy" id="1798228"/>
    <lineage>
        <taxon>Bacteria</taxon>
        <taxon>Bacillati</taxon>
        <taxon>Actinomycetota</taxon>
        <taxon>Actinomycetes</taxon>
        <taxon>Geodermatophilales</taxon>
        <taxon>Geodermatophilaceae</taxon>
        <taxon>Blastococcus</taxon>
    </lineage>
</organism>
<dbReference type="InterPro" id="IPR013342">
    <property type="entry name" value="Mandelate_racemase_C"/>
</dbReference>
<dbReference type="Gene3D" id="3.20.20.120">
    <property type="entry name" value="Enolase-like C-terminal domain"/>
    <property type="match status" value="1"/>
</dbReference>
<dbReference type="GO" id="GO:0000287">
    <property type="term" value="F:magnesium ion binding"/>
    <property type="evidence" value="ECO:0007669"/>
    <property type="project" value="TreeGrafter"/>
</dbReference>
<dbReference type="SMART" id="SM00922">
    <property type="entry name" value="MR_MLE"/>
    <property type="match status" value="1"/>
</dbReference>
<dbReference type="InterPro" id="IPR046945">
    <property type="entry name" value="RHMD-like"/>
</dbReference>
<dbReference type="GO" id="GO:0016052">
    <property type="term" value="P:carbohydrate catabolic process"/>
    <property type="evidence" value="ECO:0007669"/>
    <property type="project" value="TreeGrafter"/>
</dbReference>
<sequence>MSAIRRVRLQTLRWTRRGRAFDRFLPVASDSDSESPGAGWVLTIESDAGTGRHVWSTGINGFAAAAVPQVAHWLLGQDPFQRERIWSDLSHFWRKHDRTGIGCIDIALWDLAGRAYGVGVSQLLGGYRTALPAYVSTLHGAATGSLSRPEDYADFAVQCAELGYTAFKIHGWNGEDIPREVANVLGVRAAVGERMALMLDPSCGYSTFADALRVGRACDEAGFFWYEDPYREGGISVHAHRRLGELLTTPLMLGEHVRGFAAHVDQIAGRGTDFVRADADLDGGITGVMKIAHAAEGFGLDVELHGPGPAHRACMSAIRNTNFYELALSAPSLLRASDDFPVYLDYSDDVLAAGPGGTFPVPGGAGLGVELDDDWIDAHVVDEFVAG</sequence>
<dbReference type="STRING" id="1798228.SAMN05216574_101435"/>
<keyword evidence="6" id="KW-1185">Reference proteome</keyword>
<dbReference type="Pfam" id="PF13378">
    <property type="entry name" value="MR_MLE_C"/>
    <property type="match status" value="1"/>
</dbReference>
<feature type="domain" description="Mandelate racemase/muconate lactonizing enzyme C-terminal" evidence="4">
    <location>
        <begin position="149"/>
        <end position="250"/>
    </location>
</feature>
<dbReference type="EMBL" id="FOND01000001">
    <property type="protein sequence ID" value="SFD95949.1"/>
    <property type="molecule type" value="Genomic_DNA"/>
</dbReference>
<dbReference type="SUPFAM" id="SSF54826">
    <property type="entry name" value="Enolase N-terminal domain-like"/>
    <property type="match status" value="1"/>
</dbReference>
<evidence type="ECO:0000256" key="1">
    <source>
        <dbReference type="ARBA" id="ARBA00001946"/>
    </source>
</evidence>
<dbReference type="GO" id="GO:0016836">
    <property type="term" value="F:hydro-lyase activity"/>
    <property type="evidence" value="ECO:0007669"/>
    <property type="project" value="TreeGrafter"/>
</dbReference>
<dbReference type="SUPFAM" id="SSF51604">
    <property type="entry name" value="Enolase C-terminal domain-like"/>
    <property type="match status" value="1"/>
</dbReference>
<evidence type="ECO:0000256" key="2">
    <source>
        <dbReference type="ARBA" id="ARBA00022723"/>
    </source>
</evidence>
<dbReference type="InterPro" id="IPR029017">
    <property type="entry name" value="Enolase-like_N"/>
</dbReference>
<dbReference type="Gene3D" id="3.30.390.10">
    <property type="entry name" value="Enolase-like, N-terminal domain"/>
    <property type="match status" value="1"/>
</dbReference>
<keyword evidence="3" id="KW-0460">Magnesium</keyword>